<feature type="transmembrane region" description="Helical" evidence="1">
    <location>
        <begin position="28"/>
        <end position="45"/>
    </location>
</feature>
<keyword evidence="3" id="KW-1185">Reference proteome</keyword>
<name>A0A9W6BIW2_9CHLO</name>
<accession>A0A9W6BIW2</accession>
<dbReference type="EMBL" id="BRXU01000007">
    <property type="protein sequence ID" value="GLC53036.1"/>
    <property type="molecule type" value="Genomic_DNA"/>
</dbReference>
<dbReference type="OrthoDB" id="532932at2759"/>
<dbReference type="AlphaFoldDB" id="A0A9W6BIW2"/>
<keyword evidence="1" id="KW-0472">Membrane</keyword>
<keyword evidence="1" id="KW-0812">Transmembrane</keyword>
<dbReference type="PANTHER" id="PTHR35462">
    <property type="match status" value="1"/>
</dbReference>
<protein>
    <submittedName>
        <fullName evidence="2">Uncharacterized protein</fullName>
    </submittedName>
</protein>
<evidence type="ECO:0000256" key="1">
    <source>
        <dbReference type="SAM" id="Phobius"/>
    </source>
</evidence>
<reference evidence="2 3" key="1">
    <citation type="journal article" date="2023" name="Commun. Biol.">
        <title>Reorganization of the ancestral sex-determining regions during the evolution of trioecy in Pleodorina starrii.</title>
        <authorList>
            <person name="Takahashi K."/>
            <person name="Suzuki S."/>
            <person name="Kawai-Toyooka H."/>
            <person name="Yamamoto K."/>
            <person name="Hamaji T."/>
            <person name="Ootsuki R."/>
            <person name="Yamaguchi H."/>
            <person name="Kawachi M."/>
            <person name="Higashiyama T."/>
            <person name="Nozaki H."/>
        </authorList>
    </citation>
    <scope>NUCLEOTIDE SEQUENCE [LARGE SCALE GENOMIC DNA]</scope>
    <source>
        <strain evidence="2 3">NIES-4479</strain>
    </source>
</reference>
<keyword evidence="1" id="KW-1133">Transmembrane helix</keyword>
<proteinExistence type="predicted"/>
<evidence type="ECO:0000313" key="3">
    <source>
        <dbReference type="Proteomes" id="UP001165080"/>
    </source>
</evidence>
<comment type="caution">
    <text evidence="2">The sequence shown here is derived from an EMBL/GenBank/DDBJ whole genome shotgun (WGS) entry which is preliminary data.</text>
</comment>
<sequence>MSYKYLKIISFYAYKAQSTDDWFGLDKLEHFVLCGLLTLVTYLVLRRVYWGYRARFTFSILAGLIVGLLKELGDYLRLWPGGLSVRDFTADAFGVLFVAAGLYILEQRFGPAPAPPPPPPGSQTTLLGSVRALFGLSQEPRVVDLEHGLVYGQRILRQYGNSLKDLRSLIPHSSALARWGGFDSKHVYGYKPLPVGAVTGGRGSPGGFAGGGGSSISVGARSNVHMQDAV</sequence>
<dbReference type="PANTHER" id="PTHR35462:SF2">
    <property type="entry name" value="TRANSMEMBRANE PROTEIN"/>
    <property type="match status" value="1"/>
</dbReference>
<dbReference type="Proteomes" id="UP001165080">
    <property type="component" value="Unassembled WGS sequence"/>
</dbReference>
<evidence type="ECO:0000313" key="2">
    <source>
        <dbReference type="EMBL" id="GLC53036.1"/>
    </source>
</evidence>
<organism evidence="2 3">
    <name type="scientific">Pleodorina starrii</name>
    <dbReference type="NCBI Taxonomy" id="330485"/>
    <lineage>
        <taxon>Eukaryota</taxon>
        <taxon>Viridiplantae</taxon>
        <taxon>Chlorophyta</taxon>
        <taxon>core chlorophytes</taxon>
        <taxon>Chlorophyceae</taxon>
        <taxon>CS clade</taxon>
        <taxon>Chlamydomonadales</taxon>
        <taxon>Volvocaceae</taxon>
        <taxon>Pleodorina</taxon>
    </lineage>
</organism>
<gene>
    <name evidence="2" type="primary">PLEST002345</name>
    <name evidence="2" type="ORF">PLESTB_000701100</name>
</gene>